<name>A0AAE0LWL4_9PEZI</name>
<dbReference type="InterPro" id="IPR053178">
    <property type="entry name" value="Osmoadaptation_assoc"/>
</dbReference>
<dbReference type="InterPro" id="IPR036864">
    <property type="entry name" value="Zn2-C6_fun-type_DNA-bd_sf"/>
</dbReference>
<dbReference type="InterPro" id="IPR001138">
    <property type="entry name" value="Zn2Cys6_DnaBD"/>
</dbReference>
<sequence>MVGVPGRSKSCITCRKRRKGCDLEKPACGQCRKGGLTCGGYSTERIFVVSTPRNRHAGYSAPSTAAPASLPWQRIQHHQVSSNITNLRLLARPEDERRCIDHFWETYFPAGQPIPRSAARSYTCTWTETARSFNRDDGCLRYALWANCLVVTGRHNGVAWMLREGSRLYGEALADLRKSLAGTRGPGKGALIATIKLLGMFETFSTAGNDLAADQPQNWQRHHAGELALFITRTAEAHIDGEAHHVFADERVEMALSAILQRKRLVLGAPEWKSVPWQRIPKDFKDILVDVLVDMPGLVEDLDSMGLCADASRRAALQVEVEQKCWEHDRQLLVWLRMLSQMAVPSKQPCREPRAEDLVVHIAQVHGMSLFWTTSLVLYSILRLVSGAGEGLPARTDPMHYARNLATSLGILLQPNAGLYGQQSAALPLEIALQYTRGISTPSPESGALLETLQRLKDNLVNGPTRVLGVNSVHQGATSREMGIP</sequence>
<dbReference type="PROSITE" id="PS00463">
    <property type="entry name" value="ZN2_CY6_FUNGAL_1"/>
    <property type="match status" value="1"/>
</dbReference>
<dbReference type="RefSeq" id="XP_062663609.1">
    <property type="nucleotide sequence ID" value="XM_062808651.1"/>
</dbReference>
<reference evidence="3" key="2">
    <citation type="submission" date="2023-06" db="EMBL/GenBank/DDBJ databases">
        <authorList>
            <consortium name="Lawrence Berkeley National Laboratory"/>
            <person name="Haridas S."/>
            <person name="Hensen N."/>
            <person name="Bonometti L."/>
            <person name="Westerberg I."/>
            <person name="Brannstrom I.O."/>
            <person name="Guillou S."/>
            <person name="Cros-Aarteil S."/>
            <person name="Calhoun S."/>
            <person name="Kuo A."/>
            <person name="Mondo S."/>
            <person name="Pangilinan J."/>
            <person name="Riley R."/>
            <person name="Labutti K."/>
            <person name="Andreopoulos B."/>
            <person name="Lipzen A."/>
            <person name="Chen C."/>
            <person name="Yanf M."/>
            <person name="Daum C."/>
            <person name="Ng V."/>
            <person name="Clum A."/>
            <person name="Steindorff A."/>
            <person name="Ohm R."/>
            <person name="Martin F."/>
            <person name="Silar P."/>
            <person name="Natvig D."/>
            <person name="Lalanne C."/>
            <person name="Gautier V."/>
            <person name="Ament-Velasquez S.L."/>
            <person name="Kruys A."/>
            <person name="Hutchinson M.I."/>
            <person name="Powell A.J."/>
            <person name="Barry K."/>
            <person name="Miller A.N."/>
            <person name="Grigoriev I.V."/>
            <person name="Debuchy R."/>
            <person name="Gladieux P."/>
            <person name="Thoren M.H."/>
            <person name="Johannesson H."/>
        </authorList>
    </citation>
    <scope>NUCLEOTIDE SEQUENCE</scope>
    <source>
        <strain evidence="3">CBS 168.71</strain>
    </source>
</reference>
<accession>A0AAE0LWL4</accession>
<proteinExistence type="predicted"/>
<evidence type="ECO:0000313" key="3">
    <source>
        <dbReference type="EMBL" id="KAK3300095.1"/>
    </source>
</evidence>
<dbReference type="GeneID" id="87845599"/>
<reference evidence="3" key="1">
    <citation type="journal article" date="2023" name="Mol. Phylogenet. Evol.">
        <title>Genome-scale phylogeny and comparative genomics of the fungal order Sordariales.</title>
        <authorList>
            <person name="Hensen N."/>
            <person name="Bonometti L."/>
            <person name="Westerberg I."/>
            <person name="Brannstrom I.O."/>
            <person name="Guillou S."/>
            <person name="Cros-Aarteil S."/>
            <person name="Calhoun S."/>
            <person name="Haridas S."/>
            <person name="Kuo A."/>
            <person name="Mondo S."/>
            <person name="Pangilinan J."/>
            <person name="Riley R."/>
            <person name="LaButti K."/>
            <person name="Andreopoulos B."/>
            <person name="Lipzen A."/>
            <person name="Chen C."/>
            <person name="Yan M."/>
            <person name="Daum C."/>
            <person name="Ng V."/>
            <person name="Clum A."/>
            <person name="Steindorff A."/>
            <person name="Ohm R.A."/>
            <person name="Martin F."/>
            <person name="Silar P."/>
            <person name="Natvig D.O."/>
            <person name="Lalanne C."/>
            <person name="Gautier V."/>
            <person name="Ament-Velasquez S.L."/>
            <person name="Kruys A."/>
            <person name="Hutchinson M.I."/>
            <person name="Powell A.J."/>
            <person name="Barry K."/>
            <person name="Miller A.N."/>
            <person name="Grigoriev I.V."/>
            <person name="Debuchy R."/>
            <person name="Gladieux P."/>
            <person name="Hiltunen Thoren M."/>
            <person name="Johannesson H."/>
        </authorList>
    </citation>
    <scope>NUCLEOTIDE SEQUENCE</scope>
    <source>
        <strain evidence="3">CBS 168.71</strain>
    </source>
</reference>
<dbReference type="AlphaFoldDB" id="A0AAE0LWL4"/>
<comment type="caution">
    <text evidence="3">The sequence shown here is derived from an EMBL/GenBank/DDBJ whole genome shotgun (WGS) entry which is preliminary data.</text>
</comment>
<dbReference type="EMBL" id="JAUEPN010000001">
    <property type="protein sequence ID" value="KAK3300095.1"/>
    <property type="molecule type" value="Genomic_DNA"/>
</dbReference>
<evidence type="ECO:0000259" key="2">
    <source>
        <dbReference type="PROSITE" id="PS50048"/>
    </source>
</evidence>
<organism evidence="3 4">
    <name type="scientific">Chaetomium fimeti</name>
    <dbReference type="NCBI Taxonomy" id="1854472"/>
    <lineage>
        <taxon>Eukaryota</taxon>
        <taxon>Fungi</taxon>
        <taxon>Dikarya</taxon>
        <taxon>Ascomycota</taxon>
        <taxon>Pezizomycotina</taxon>
        <taxon>Sordariomycetes</taxon>
        <taxon>Sordariomycetidae</taxon>
        <taxon>Sordariales</taxon>
        <taxon>Chaetomiaceae</taxon>
        <taxon>Chaetomium</taxon>
    </lineage>
</organism>
<dbReference type="PANTHER" id="PTHR38111">
    <property type="entry name" value="ZN(2)-C6 FUNGAL-TYPE DOMAIN-CONTAINING PROTEIN-RELATED"/>
    <property type="match status" value="1"/>
</dbReference>
<dbReference type="GO" id="GO:0008270">
    <property type="term" value="F:zinc ion binding"/>
    <property type="evidence" value="ECO:0007669"/>
    <property type="project" value="InterPro"/>
</dbReference>
<evidence type="ECO:0000256" key="1">
    <source>
        <dbReference type="ARBA" id="ARBA00023242"/>
    </source>
</evidence>
<dbReference type="Proteomes" id="UP001278766">
    <property type="component" value="Unassembled WGS sequence"/>
</dbReference>
<dbReference type="PROSITE" id="PS50048">
    <property type="entry name" value="ZN2_CY6_FUNGAL_2"/>
    <property type="match status" value="1"/>
</dbReference>
<dbReference type="CDD" id="cd00067">
    <property type="entry name" value="GAL4"/>
    <property type="match status" value="1"/>
</dbReference>
<evidence type="ECO:0000313" key="4">
    <source>
        <dbReference type="Proteomes" id="UP001278766"/>
    </source>
</evidence>
<keyword evidence="1" id="KW-0539">Nucleus</keyword>
<gene>
    <name evidence="3" type="ORF">B0H64DRAFT_7105</name>
</gene>
<feature type="domain" description="Zn(2)-C6 fungal-type" evidence="2">
    <location>
        <begin position="10"/>
        <end position="38"/>
    </location>
</feature>
<dbReference type="Pfam" id="PF00172">
    <property type="entry name" value="Zn_clus"/>
    <property type="match status" value="1"/>
</dbReference>
<dbReference type="GO" id="GO:0000981">
    <property type="term" value="F:DNA-binding transcription factor activity, RNA polymerase II-specific"/>
    <property type="evidence" value="ECO:0007669"/>
    <property type="project" value="InterPro"/>
</dbReference>
<dbReference type="Gene3D" id="4.10.240.10">
    <property type="entry name" value="Zn(2)-C6 fungal-type DNA-binding domain"/>
    <property type="match status" value="1"/>
</dbReference>
<dbReference type="SUPFAM" id="SSF57701">
    <property type="entry name" value="Zn2/Cys6 DNA-binding domain"/>
    <property type="match status" value="1"/>
</dbReference>
<protein>
    <recommendedName>
        <fullName evidence="2">Zn(2)-C6 fungal-type domain-containing protein</fullName>
    </recommendedName>
</protein>
<keyword evidence="4" id="KW-1185">Reference proteome</keyword>
<dbReference type="PANTHER" id="PTHR38111:SF11">
    <property type="entry name" value="TRANSCRIPTION FACTOR DOMAIN-CONTAINING PROTEIN-RELATED"/>
    <property type="match status" value="1"/>
</dbReference>
<dbReference type="SMART" id="SM00066">
    <property type="entry name" value="GAL4"/>
    <property type="match status" value="1"/>
</dbReference>